<gene>
    <name evidence="2" type="ORF">H9856_01410</name>
</gene>
<name>A0A9D2AK42_9LACO</name>
<feature type="transmembrane region" description="Helical" evidence="1">
    <location>
        <begin position="40"/>
        <end position="60"/>
    </location>
</feature>
<evidence type="ECO:0000256" key="1">
    <source>
        <dbReference type="SAM" id="Phobius"/>
    </source>
</evidence>
<keyword evidence="1" id="KW-0812">Transmembrane</keyword>
<evidence type="ECO:0000313" key="3">
    <source>
        <dbReference type="Proteomes" id="UP000824231"/>
    </source>
</evidence>
<sequence length="133" mass="15442">MEEEKRYFYQPDMTTAIIDWSWTLIVLVIGIIIAFEITHFNWITAVFIIAFLLLAGLEIFSRTVTVTPTKMVFSRVMSHNFLSIPLKDIRQPLFTKHTLSITVNGEVMTFTFTQRSLQSIKHFLKQAGVLEEQ</sequence>
<feature type="transmembrane region" description="Helical" evidence="1">
    <location>
        <begin position="12"/>
        <end position="34"/>
    </location>
</feature>
<proteinExistence type="predicted"/>
<comment type="caution">
    <text evidence="2">The sequence shown here is derived from an EMBL/GenBank/DDBJ whole genome shotgun (WGS) entry which is preliminary data.</text>
</comment>
<dbReference type="EMBL" id="DXFH01000002">
    <property type="protein sequence ID" value="HIX35061.1"/>
    <property type="molecule type" value="Genomic_DNA"/>
</dbReference>
<keyword evidence="1" id="KW-1133">Transmembrane helix</keyword>
<protein>
    <submittedName>
        <fullName evidence="2">EbsA family protein</fullName>
    </submittedName>
</protein>
<organism evidence="2 3">
    <name type="scientific">Candidatus Limosilactobacillus merdigallinarum</name>
    <dbReference type="NCBI Taxonomy" id="2838652"/>
    <lineage>
        <taxon>Bacteria</taxon>
        <taxon>Bacillati</taxon>
        <taxon>Bacillota</taxon>
        <taxon>Bacilli</taxon>
        <taxon>Lactobacillales</taxon>
        <taxon>Lactobacillaceae</taxon>
        <taxon>Limosilactobacillus</taxon>
    </lineage>
</organism>
<dbReference type="Pfam" id="PF17255">
    <property type="entry name" value="EbsA"/>
    <property type="match status" value="1"/>
</dbReference>
<accession>A0A9D2AK42</accession>
<evidence type="ECO:0000313" key="2">
    <source>
        <dbReference type="EMBL" id="HIX35061.1"/>
    </source>
</evidence>
<reference evidence="2" key="2">
    <citation type="submission" date="2021-04" db="EMBL/GenBank/DDBJ databases">
        <authorList>
            <person name="Gilroy R."/>
        </authorList>
    </citation>
    <scope>NUCLEOTIDE SEQUENCE</scope>
    <source>
        <strain evidence="2">ChiSxjej3B15-572</strain>
    </source>
</reference>
<reference evidence="2" key="1">
    <citation type="journal article" date="2021" name="PeerJ">
        <title>Extensive microbial diversity within the chicken gut microbiome revealed by metagenomics and culture.</title>
        <authorList>
            <person name="Gilroy R."/>
            <person name="Ravi A."/>
            <person name="Getino M."/>
            <person name="Pursley I."/>
            <person name="Horton D.L."/>
            <person name="Alikhan N.F."/>
            <person name="Baker D."/>
            <person name="Gharbi K."/>
            <person name="Hall N."/>
            <person name="Watson M."/>
            <person name="Adriaenssens E.M."/>
            <person name="Foster-Nyarko E."/>
            <person name="Jarju S."/>
            <person name="Secka A."/>
            <person name="Antonio M."/>
            <person name="Oren A."/>
            <person name="Chaudhuri R.R."/>
            <person name="La Ragione R."/>
            <person name="Hildebrand F."/>
            <person name="Pallen M.J."/>
        </authorList>
    </citation>
    <scope>NUCLEOTIDE SEQUENCE</scope>
    <source>
        <strain evidence="2">ChiSxjej3B15-572</strain>
    </source>
</reference>
<keyword evidence="1" id="KW-0472">Membrane</keyword>
<dbReference type="Proteomes" id="UP000824231">
    <property type="component" value="Unassembled WGS sequence"/>
</dbReference>
<dbReference type="AlphaFoldDB" id="A0A9D2AK42"/>
<dbReference type="InterPro" id="IPR020215">
    <property type="entry name" value="EbsA-like"/>
</dbReference>